<sequence>MGLISPANGMVFQFREERLGGIDFIVLLSMRSCSDPTTPPVSTAAT</sequence>
<comment type="caution">
    <text evidence="1">The sequence shown here is derived from an EMBL/GenBank/DDBJ whole genome shotgun (WGS) entry which is preliminary data.</text>
</comment>
<evidence type="ECO:0000313" key="1">
    <source>
        <dbReference type="EMBL" id="CBH99688.1"/>
    </source>
</evidence>
<gene>
    <name evidence="1" type="ORF">CARN3_0632</name>
</gene>
<proteinExistence type="predicted"/>
<dbReference type="EMBL" id="CABN01000042">
    <property type="protein sequence ID" value="CBH99688.1"/>
    <property type="molecule type" value="Genomic_DNA"/>
</dbReference>
<dbReference type="AlphaFoldDB" id="E6PXM9"/>
<name>E6PXM9_9ZZZZ</name>
<reference evidence="1" key="1">
    <citation type="submission" date="2009-10" db="EMBL/GenBank/DDBJ databases">
        <title>Diversity of trophic interactions inside an arsenic-rich microbial ecosystem.</title>
        <authorList>
            <person name="Bertin P.N."/>
            <person name="Heinrich-Salmeron A."/>
            <person name="Pelletier E."/>
            <person name="Goulhen-Chollet F."/>
            <person name="Arsene-Ploetze F."/>
            <person name="Gallien S."/>
            <person name="Calteau A."/>
            <person name="Vallenet D."/>
            <person name="Casiot C."/>
            <person name="Chane-Woon-Ming B."/>
            <person name="Giloteaux L."/>
            <person name="Barakat M."/>
            <person name="Bonnefoy V."/>
            <person name="Bruneel O."/>
            <person name="Chandler M."/>
            <person name="Cleiss J."/>
            <person name="Duran R."/>
            <person name="Elbaz-Poulichet F."/>
            <person name="Fonknechten N."/>
            <person name="Lauga B."/>
            <person name="Mornico D."/>
            <person name="Ortet P."/>
            <person name="Schaeffer C."/>
            <person name="Siguier P."/>
            <person name="Alexander Thil Smith A."/>
            <person name="Van Dorsselaer A."/>
            <person name="Weissenbach J."/>
            <person name="Medigue C."/>
            <person name="Le Paslier D."/>
        </authorList>
    </citation>
    <scope>NUCLEOTIDE SEQUENCE</scope>
</reference>
<organism evidence="1">
    <name type="scientific">mine drainage metagenome</name>
    <dbReference type="NCBI Taxonomy" id="410659"/>
    <lineage>
        <taxon>unclassified sequences</taxon>
        <taxon>metagenomes</taxon>
        <taxon>ecological metagenomes</taxon>
    </lineage>
</organism>
<accession>E6PXM9</accession>
<protein>
    <submittedName>
        <fullName evidence="1">Uncharacterized protein</fullName>
    </submittedName>
</protein>